<evidence type="ECO:0000313" key="2">
    <source>
        <dbReference type="Proteomes" id="UP000053051"/>
    </source>
</evidence>
<evidence type="ECO:0000313" key="1">
    <source>
        <dbReference type="EMBL" id="CCH68379.1"/>
    </source>
</evidence>
<gene>
    <name evidence="1" type="ORF">RINTHH_22240</name>
</gene>
<sequence>MKIIRPLTSACKYCRHYKPEGRRGGVCQQLGTPVKGKWAACSLAIPPFIPSWESLEDVWHISEKTKLKETGNGVMTKMIRSNNHYIYNKETATT</sequence>
<accession>M1WTT6</accession>
<dbReference type="STRING" id="1165094.RINTHH_22240"/>
<dbReference type="OrthoDB" id="515968at2"/>
<dbReference type="Proteomes" id="UP000053051">
    <property type="component" value="Unassembled WGS sequence"/>
</dbReference>
<organism evidence="1 2">
    <name type="scientific">Richelia intracellularis HH01</name>
    <dbReference type="NCBI Taxonomy" id="1165094"/>
    <lineage>
        <taxon>Bacteria</taxon>
        <taxon>Bacillati</taxon>
        <taxon>Cyanobacteriota</taxon>
        <taxon>Cyanophyceae</taxon>
        <taxon>Nostocales</taxon>
        <taxon>Nostocaceae</taxon>
        <taxon>Richelia</taxon>
    </lineage>
</organism>
<name>M1WTT6_9NOST</name>
<proteinExistence type="predicted"/>
<dbReference type="EMBL" id="CAIY01000088">
    <property type="protein sequence ID" value="CCH68379.1"/>
    <property type="molecule type" value="Genomic_DNA"/>
</dbReference>
<reference evidence="2" key="2">
    <citation type="submission" date="2016-01" db="EMBL/GenBank/DDBJ databases">
        <title>Diatom-associated endosymboitic cyanobacterium lacks core nitrogen metabolism enzymes.</title>
        <authorList>
            <person name="Hilton J.A."/>
            <person name="Foster R.A."/>
            <person name="Tripp H.J."/>
            <person name="Carter B.J."/>
            <person name="Zehr J.P."/>
            <person name="Villareal T.A."/>
        </authorList>
    </citation>
    <scope>NUCLEOTIDE SEQUENCE [LARGE SCALE GENOMIC DNA]</scope>
    <source>
        <strain evidence="2">HH01</strain>
    </source>
</reference>
<dbReference type="RefSeq" id="WP_008235987.1">
    <property type="nucleotide sequence ID" value="NZ_CAIY01000088.1"/>
</dbReference>
<keyword evidence="2" id="KW-1185">Reference proteome</keyword>
<protein>
    <submittedName>
        <fullName evidence="1">Uncharacterized protein</fullName>
    </submittedName>
</protein>
<comment type="caution">
    <text evidence="1">The sequence shown here is derived from an EMBL/GenBank/DDBJ whole genome shotgun (WGS) entry which is preliminary data.</text>
</comment>
<dbReference type="AlphaFoldDB" id="M1WTT6"/>
<reference evidence="1 2" key="1">
    <citation type="submission" date="2012-05" db="EMBL/GenBank/DDBJ databases">
        <authorList>
            <person name="Hilton J."/>
        </authorList>
    </citation>
    <scope>NUCLEOTIDE SEQUENCE [LARGE SCALE GENOMIC DNA]</scope>
    <source>
        <strain evidence="1 2">HH01</strain>
    </source>
</reference>